<keyword evidence="3" id="KW-0808">Transferase</keyword>
<evidence type="ECO:0000256" key="4">
    <source>
        <dbReference type="ARBA" id="ARBA00022898"/>
    </source>
</evidence>
<evidence type="ECO:0000256" key="2">
    <source>
        <dbReference type="ARBA" id="ARBA00006312"/>
    </source>
</evidence>
<organism evidence="7 8">
    <name type="scientific">Oldenlandia corymbosa var. corymbosa</name>
    <dbReference type="NCBI Taxonomy" id="529605"/>
    <lineage>
        <taxon>Eukaryota</taxon>
        <taxon>Viridiplantae</taxon>
        <taxon>Streptophyta</taxon>
        <taxon>Embryophyta</taxon>
        <taxon>Tracheophyta</taxon>
        <taxon>Spermatophyta</taxon>
        <taxon>Magnoliopsida</taxon>
        <taxon>eudicotyledons</taxon>
        <taxon>Gunneridae</taxon>
        <taxon>Pentapetalae</taxon>
        <taxon>asterids</taxon>
        <taxon>lamiids</taxon>
        <taxon>Gentianales</taxon>
        <taxon>Rubiaceae</taxon>
        <taxon>Rubioideae</taxon>
        <taxon>Spermacoceae</taxon>
        <taxon>Hedyotis-Oldenlandia complex</taxon>
        <taxon>Oldenlandia</taxon>
    </lineage>
</organism>
<dbReference type="SUPFAM" id="SSF53383">
    <property type="entry name" value="PLP-dependent transferases"/>
    <property type="match status" value="1"/>
</dbReference>
<evidence type="ECO:0000259" key="5">
    <source>
        <dbReference type="Pfam" id="PF04863"/>
    </source>
</evidence>
<proteinExistence type="inferred from homology"/>
<reference evidence="7" key="1">
    <citation type="submission" date="2023-03" db="EMBL/GenBank/DDBJ databases">
        <authorList>
            <person name="Julca I."/>
        </authorList>
    </citation>
    <scope>NUCLEOTIDE SEQUENCE</scope>
</reference>
<evidence type="ECO:0000256" key="1">
    <source>
        <dbReference type="ARBA" id="ARBA00001933"/>
    </source>
</evidence>
<dbReference type="Gene3D" id="2.10.25.30">
    <property type="entry name" value="EGF-like, alliinase"/>
    <property type="match status" value="1"/>
</dbReference>
<comment type="similarity">
    <text evidence="2">Belongs to the alliinase family.</text>
</comment>
<sequence length="426" mass="47268">MISNNSIELSWSRKASEEAAAVLSLSCSGHGKANLDGLISDDGTPVCECNACYSGPDCSQFIADCVLGAEGGNPYFLEPFWRQNAENSAVTVPGWHRMGHEYDDGSLISKQLEKIIRNLHIVVGNAVTDGKYIVFGVGSTQLLNAAVHALSADDSSSTPTKVVAAAPYYPFKFDGDTTPWINNSSPSMNFIEIVTTPSNPDGQLTKAVIHGTNVKHIHDLAYYWPQYTAIPSALDEDLMIFTLSKVTGHAGSRFGWAIIKDKVIYERIVNYVEQTTYGVSRETQLRTLKLLNVVLEGNGRRLFEFGNDTMSFRWEILSTIFSASKRFSLQDRNAEICTFSKDARAPTPAYAWIRCENEEDEDCRTVLIGEANIIGRTGYDFGSKRRYVRLSLVSSQDDFDLLRLHLEGLLFLERRTNLISKGGDEI</sequence>
<evidence type="ECO:0000256" key="3">
    <source>
        <dbReference type="ARBA" id="ARBA00022576"/>
    </source>
</evidence>
<dbReference type="Gene3D" id="3.90.1150.10">
    <property type="entry name" value="Aspartate Aminotransferase, domain 1"/>
    <property type="match status" value="1"/>
</dbReference>
<dbReference type="Gene3D" id="3.40.640.10">
    <property type="entry name" value="Type I PLP-dependent aspartate aminotransferase-like (Major domain)"/>
    <property type="match status" value="1"/>
</dbReference>
<gene>
    <name evidence="7" type="ORF">OLC1_LOCUS3545</name>
</gene>
<dbReference type="GO" id="GO:0008483">
    <property type="term" value="F:transaminase activity"/>
    <property type="evidence" value="ECO:0007669"/>
    <property type="project" value="UniProtKB-KW"/>
</dbReference>
<dbReference type="Proteomes" id="UP001161247">
    <property type="component" value="Chromosome 1"/>
</dbReference>
<dbReference type="PANTHER" id="PTHR43795">
    <property type="entry name" value="BIFUNCTIONAL ASPARTATE AMINOTRANSFERASE AND GLUTAMATE/ASPARTATE-PREPHENATE AMINOTRANSFERASE-RELATED"/>
    <property type="match status" value="1"/>
</dbReference>
<feature type="domain" description="Alliinase EGF-like" evidence="5">
    <location>
        <begin position="10"/>
        <end position="65"/>
    </location>
</feature>
<dbReference type="AlphaFoldDB" id="A0AAV1CAK8"/>
<protein>
    <submittedName>
        <fullName evidence="7">OLC1v1026757C1</fullName>
    </submittedName>
</protein>
<evidence type="ECO:0000313" key="8">
    <source>
        <dbReference type="Proteomes" id="UP001161247"/>
    </source>
</evidence>
<dbReference type="GO" id="GO:0006520">
    <property type="term" value="P:amino acid metabolic process"/>
    <property type="evidence" value="ECO:0007669"/>
    <property type="project" value="TreeGrafter"/>
</dbReference>
<dbReference type="InterPro" id="IPR006947">
    <property type="entry name" value="EGF_alliinase"/>
</dbReference>
<name>A0AAV1CAK8_OLDCO</name>
<dbReference type="PANTHER" id="PTHR43795:SF56">
    <property type="entry name" value="TRYPTOPHAN AMINOTRANSFERASE-RELATED PROTEIN 4-LIKE"/>
    <property type="match status" value="1"/>
</dbReference>
<dbReference type="InterPro" id="IPR015421">
    <property type="entry name" value="PyrdxlP-dep_Trfase_major"/>
</dbReference>
<dbReference type="InterPro" id="IPR015424">
    <property type="entry name" value="PyrdxlP-dep_Trfase"/>
</dbReference>
<keyword evidence="8" id="KW-1185">Reference proteome</keyword>
<dbReference type="InterPro" id="IPR006948">
    <property type="entry name" value="Alliinase_C"/>
</dbReference>
<dbReference type="InterPro" id="IPR037029">
    <property type="entry name" value="Alliinase_N_sf"/>
</dbReference>
<comment type="cofactor">
    <cofactor evidence="1">
        <name>pyridoxal 5'-phosphate</name>
        <dbReference type="ChEBI" id="CHEBI:597326"/>
    </cofactor>
</comment>
<dbReference type="GO" id="GO:0016846">
    <property type="term" value="F:carbon-sulfur lyase activity"/>
    <property type="evidence" value="ECO:0007669"/>
    <property type="project" value="InterPro"/>
</dbReference>
<dbReference type="CDD" id="cd00609">
    <property type="entry name" value="AAT_like"/>
    <property type="match status" value="1"/>
</dbReference>
<accession>A0AAV1CAK8</accession>
<feature type="domain" description="Alliinase C-terminal" evidence="6">
    <location>
        <begin position="70"/>
        <end position="406"/>
    </location>
</feature>
<dbReference type="InterPro" id="IPR015422">
    <property type="entry name" value="PyrdxlP-dep_Trfase_small"/>
</dbReference>
<dbReference type="EMBL" id="OX459118">
    <property type="protein sequence ID" value="CAI9091674.1"/>
    <property type="molecule type" value="Genomic_DNA"/>
</dbReference>
<keyword evidence="4" id="KW-0663">Pyridoxal phosphate</keyword>
<keyword evidence="3" id="KW-0032">Aminotransferase</keyword>
<evidence type="ECO:0000313" key="7">
    <source>
        <dbReference type="EMBL" id="CAI9091674.1"/>
    </source>
</evidence>
<dbReference type="InterPro" id="IPR050478">
    <property type="entry name" value="Ethylene_sulfur-biosynth"/>
</dbReference>
<evidence type="ECO:0000259" key="6">
    <source>
        <dbReference type="Pfam" id="PF04864"/>
    </source>
</evidence>
<dbReference type="Pfam" id="PF04863">
    <property type="entry name" value="EGF_alliinase"/>
    <property type="match status" value="1"/>
</dbReference>
<dbReference type="Pfam" id="PF04864">
    <property type="entry name" value="Alliinase_C"/>
    <property type="match status" value="1"/>
</dbReference>